<evidence type="ECO:0000256" key="1">
    <source>
        <dbReference type="ARBA" id="ARBA00006525"/>
    </source>
</evidence>
<protein>
    <submittedName>
        <fullName evidence="3">DNA protecting protein DprA</fullName>
    </submittedName>
</protein>
<dbReference type="PANTHER" id="PTHR43022">
    <property type="entry name" value="PROTEIN SMF"/>
    <property type="match status" value="1"/>
</dbReference>
<name>A0A4R7I2A6_9ACTN</name>
<dbReference type="SUPFAM" id="SSF102405">
    <property type="entry name" value="MCP/YpsA-like"/>
    <property type="match status" value="1"/>
</dbReference>
<gene>
    <name evidence="3" type="ORF">BDK89_2610</name>
</gene>
<evidence type="ECO:0000313" key="4">
    <source>
        <dbReference type="Proteomes" id="UP000294558"/>
    </source>
</evidence>
<dbReference type="GO" id="GO:0009294">
    <property type="term" value="P:DNA-mediated transformation"/>
    <property type="evidence" value="ECO:0007669"/>
    <property type="project" value="InterPro"/>
</dbReference>
<proteinExistence type="inferred from homology"/>
<evidence type="ECO:0000259" key="2">
    <source>
        <dbReference type="Pfam" id="PF02481"/>
    </source>
</evidence>
<dbReference type="InterPro" id="IPR003488">
    <property type="entry name" value="DprA"/>
</dbReference>
<dbReference type="EMBL" id="SOAU01000001">
    <property type="protein sequence ID" value="TDT17009.1"/>
    <property type="molecule type" value="Genomic_DNA"/>
</dbReference>
<reference evidence="3 4" key="1">
    <citation type="submission" date="2019-03" db="EMBL/GenBank/DDBJ databases">
        <title>Sequencing the genomes of 1000 actinobacteria strains.</title>
        <authorList>
            <person name="Klenk H.-P."/>
        </authorList>
    </citation>
    <scope>NUCLEOTIDE SEQUENCE [LARGE SCALE GENOMIC DNA]</scope>
    <source>
        <strain evidence="3 4">DSM 18936</strain>
    </source>
</reference>
<comment type="similarity">
    <text evidence="1">Belongs to the DprA/Smf family.</text>
</comment>
<dbReference type="Gene3D" id="3.40.50.450">
    <property type="match status" value="1"/>
</dbReference>
<dbReference type="PANTHER" id="PTHR43022:SF1">
    <property type="entry name" value="PROTEIN SMF"/>
    <property type="match status" value="1"/>
</dbReference>
<dbReference type="OrthoDB" id="9785707at2"/>
<comment type="caution">
    <text evidence="3">The sequence shown here is derived from an EMBL/GenBank/DDBJ whole genome shotgun (WGS) entry which is preliminary data.</text>
</comment>
<evidence type="ECO:0000313" key="3">
    <source>
        <dbReference type="EMBL" id="TDT17009.1"/>
    </source>
</evidence>
<dbReference type="RefSeq" id="WP_133869330.1">
    <property type="nucleotide sequence ID" value="NZ_SOAU01000001.1"/>
</dbReference>
<sequence>MSTPRDPHDSGAVASLTRLPGVGSARLAALLRCHTPVDAFERLSSGRPLDHRLQRWFRPDLVASLRVAAREFDPVAEAERLESAGIHATWLGCDDYPALLAVDGAAPTTLFSLGSFDALAARRVAIIGTRNASTAGLATARELGCALADHDVTVVSGLARGIDGAAHGGVRSSSGAGKAVAVVGSGPDVVYPRRHRDLWWWIAEHGLLLSEWPPGTPPDAWRFPERNRIIAALCEVLVVVESRERGGSLITARDALDRDIEVMAVPGSPRVRASLGTNKLLVDGATPATCVDDVLVALGLDHRRAGVVPFDPRPTPVGAQAEVLRACEGEPCTLDVLVQRTGLDLTVAALAAARLEHDGWLVEVGGWFEPTRSHFASSPEQWIPGESA</sequence>
<dbReference type="Proteomes" id="UP000294558">
    <property type="component" value="Unassembled WGS sequence"/>
</dbReference>
<dbReference type="AlphaFoldDB" id="A0A4R7I2A6"/>
<feature type="domain" description="Smf/DprA SLOG" evidence="2">
    <location>
        <begin position="93"/>
        <end position="297"/>
    </location>
</feature>
<accession>A0A4R7I2A6</accession>
<organism evidence="3 4">
    <name type="scientific">Ilumatobacter fluminis</name>
    <dbReference type="NCBI Taxonomy" id="467091"/>
    <lineage>
        <taxon>Bacteria</taxon>
        <taxon>Bacillati</taxon>
        <taxon>Actinomycetota</taxon>
        <taxon>Acidimicrobiia</taxon>
        <taxon>Acidimicrobiales</taxon>
        <taxon>Ilumatobacteraceae</taxon>
        <taxon>Ilumatobacter</taxon>
    </lineage>
</organism>
<dbReference type="InterPro" id="IPR057666">
    <property type="entry name" value="DrpA_SLOG"/>
</dbReference>
<dbReference type="Pfam" id="PF02481">
    <property type="entry name" value="DNA_processg_A"/>
    <property type="match status" value="1"/>
</dbReference>
<keyword evidence="4" id="KW-1185">Reference proteome</keyword>